<dbReference type="AlphaFoldDB" id="A0A645E252"/>
<organism evidence="1">
    <name type="scientific">bioreactor metagenome</name>
    <dbReference type="NCBI Taxonomy" id="1076179"/>
    <lineage>
        <taxon>unclassified sequences</taxon>
        <taxon>metagenomes</taxon>
        <taxon>ecological metagenomes</taxon>
    </lineage>
</organism>
<dbReference type="EMBL" id="VSSQ01042080">
    <property type="protein sequence ID" value="MPM95605.1"/>
    <property type="molecule type" value="Genomic_DNA"/>
</dbReference>
<evidence type="ECO:0000313" key="1">
    <source>
        <dbReference type="EMBL" id="MPM95605.1"/>
    </source>
</evidence>
<reference evidence="1" key="1">
    <citation type="submission" date="2019-08" db="EMBL/GenBank/DDBJ databases">
        <authorList>
            <person name="Kucharzyk K."/>
            <person name="Murdoch R.W."/>
            <person name="Higgins S."/>
            <person name="Loffler F."/>
        </authorList>
    </citation>
    <scope>NUCLEOTIDE SEQUENCE</scope>
</reference>
<protein>
    <submittedName>
        <fullName evidence="1">Uncharacterized protein</fullName>
    </submittedName>
</protein>
<accession>A0A645E252</accession>
<comment type="caution">
    <text evidence="1">The sequence shown here is derived from an EMBL/GenBank/DDBJ whole genome shotgun (WGS) entry which is preliminary data.</text>
</comment>
<gene>
    <name evidence="1" type="ORF">SDC9_142760</name>
</gene>
<sequence>MQIAAAHSCKSSIGNIVHIKIELTVEHACCKVACNQFGTSVSFAYLVQVFVFEVLLHFIGEFAPEFFGNVLTGIVAETVQVEFAQPEQCRVGHHVHNFWIC</sequence>
<name>A0A645E252_9ZZZZ</name>
<proteinExistence type="predicted"/>